<evidence type="ECO:0000313" key="2">
    <source>
        <dbReference type="EMBL" id="KAK1427506.1"/>
    </source>
</evidence>
<name>A0AAD8KUP8_TARER</name>
<keyword evidence="3" id="KW-1185">Reference proteome</keyword>
<reference evidence="2" key="1">
    <citation type="journal article" date="2023" name="bioRxiv">
        <title>Improved chromosome-level genome assembly for marigold (Tagetes erecta).</title>
        <authorList>
            <person name="Jiang F."/>
            <person name="Yuan L."/>
            <person name="Wang S."/>
            <person name="Wang H."/>
            <person name="Xu D."/>
            <person name="Wang A."/>
            <person name="Fan W."/>
        </authorList>
    </citation>
    <scope>NUCLEOTIDE SEQUENCE</scope>
    <source>
        <strain evidence="2">WSJ</strain>
        <tissue evidence="2">Leaf</tissue>
    </source>
</reference>
<dbReference type="InterPro" id="IPR058594">
    <property type="entry name" value="PB1-like_dom_pln"/>
</dbReference>
<protein>
    <recommendedName>
        <fullName evidence="1">PB1-like domain-containing protein</fullName>
    </recommendedName>
</protein>
<evidence type="ECO:0000259" key="1">
    <source>
        <dbReference type="Pfam" id="PF26130"/>
    </source>
</evidence>
<dbReference type="Pfam" id="PF26130">
    <property type="entry name" value="PB1-like"/>
    <property type="match status" value="1"/>
</dbReference>
<dbReference type="Proteomes" id="UP001229421">
    <property type="component" value="Unassembled WGS sequence"/>
</dbReference>
<sequence>MARFCICEHITQKEVDEFYEYNLHLFSIKLHHGGVFTKFPDRMYVDGKATYVDLLDSERFLVHELDCVMSNLGYATDIIRYYHYLVPNRDLDFGISALGGDQDVISFAKFTSDHKIMNVYTEFETTNVHIYFCCPSKMSIKELSEDVEFSNNKKSY</sequence>
<dbReference type="EMBL" id="JAUHHV010000004">
    <property type="protein sequence ID" value="KAK1427506.1"/>
    <property type="molecule type" value="Genomic_DNA"/>
</dbReference>
<proteinExistence type="predicted"/>
<feature type="domain" description="PB1-like" evidence="1">
    <location>
        <begin position="26"/>
        <end position="122"/>
    </location>
</feature>
<dbReference type="AlphaFoldDB" id="A0AAD8KUP8"/>
<gene>
    <name evidence="2" type="ORF">QVD17_16192</name>
</gene>
<organism evidence="2 3">
    <name type="scientific">Tagetes erecta</name>
    <name type="common">African marigold</name>
    <dbReference type="NCBI Taxonomy" id="13708"/>
    <lineage>
        <taxon>Eukaryota</taxon>
        <taxon>Viridiplantae</taxon>
        <taxon>Streptophyta</taxon>
        <taxon>Embryophyta</taxon>
        <taxon>Tracheophyta</taxon>
        <taxon>Spermatophyta</taxon>
        <taxon>Magnoliopsida</taxon>
        <taxon>eudicotyledons</taxon>
        <taxon>Gunneridae</taxon>
        <taxon>Pentapetalae</taxon>
        <taxon>asterids</taxon>
        <taxon>campanulids</taxon>
        <taxon>Asterales</taxon>
        <taxon>Asteraceae</taxon>
        <taxon>Asteroideae</taxon>
        <taxon>Heliantheae alliance</taxon>
        <taxon>Tageteae</taxon>
        <taxon>Tagetes</taxon>
    </lineage>
</organism>
<comment type="caution">
    <text evidence="2">The sequence shown here is derived from an EMBL/GenBank/DDBJ whole genome shotgun (WGS) entry which is preliminary data.</text>
</comment>
<accession>A0AAD8KUP8</accession>
<evidence type="ECO:0000313" key="3">
    <source>
        <dbReference type="Proteomes" id="UP001229421"/>
    </source>
</evidence>